<evidence type="ECO:0000313" key="2">
    <source>
        <dbReference type="Proteomes" id="UP000827976"/>
    </source>
</evidence>
<name>A0ACB7V4J9_DIOAL</name>
<dbReference type="Proteomes" id="UP000827976">
    <property type="component" value="Chromosome 11"/>
</dbReference>
<gene>
    <name evidence="1" type="ORF">IHE45_11G003500</name>
</gene>
<reference evidence="2" key="1">
    <citation type="journal article" date="2022" name="Nat. Commun.">
        <title>Chromosome evolution and the genetic basis of agronomically important traits in greater yam.</title>
        <authorList>
            <person name="Bredeson J.V."/>
            <person name="Lyons J.B."/>
            <person name="Oniyinde I.O."/>
            <person name="Okereke N.R."/>
            <person name="Kolade O."/>
            <person name="Nnabue I."/>
            <person name="Nwadili C.O."/>
            <person name="Hribova E."/>
            <person name="Parker M."/>
            <person name="Nwogha J."/>
            <person name="Shu S."/>
            <person name="Carlson J."/>
            <person name="Kariba R."/>
            <person name="Muthemba S."/>
            <person name="Knop K."/>
            <person name="Barton G.J."/>
            <person name="Sherwood A.V."/>
            <person name="Lopez-Montes A."/>
            <person name="Asiedu R."/>
            <person name="Jamnadass R."/>
            <person name="Muchugi A."/>
            <person name="Goodstein D."/>
            <person name="Egesi C.N."/>
            <person name="Featherston J."/>
            <person name="Asfaw A."/>
            <person name="Simpson G.G."/>
            <person name="Dolezel J."/>
            <person name="Hendre P.S."/>
            <person name="Van Deynze A."/>
            <person name="Kumar P.L."/>
            <person name="Obidiegwu J.E."/>
            <person name="Bhattacharjee R."/>
            <person name="Rokhsar D.S."/>
        </authorList>
    </citation>
    <scope>NUCLEOTIDE SEQUENCE [LARGE SCALE GENOMIC DNA]</scope>
    <source>
        <strain evidence="2">cv. TDa95/00328</strain>
    </source>
</reference>
<comment type="caution">
    <text evidence="1">The sequence shown here is derived from an EMBL/GenBank/DDBJ whole genome shotgun (WGS) entry which is preliminary data.</text>
</comment>
<proteinExistence type="predicted"/>
<sequence length="3507" mass="392496">MFEGVVSQVLVGYLGRYIKGIQKEQLKIGIWNGEVLLEKVELILEAFDYLQLPFTLKNGHVGKLSIRIPWKKLGWDPIIIVLEDVVICACQREDHEWSSESVEKRELAGKMAKLNAVELAKLSKRVSDNQAGPSFISYISAKILDNIQVSVRNVHMIYIDSHIALNQFVFGLRFSGLTIMTDSRRHLSTISTVGKSRGGQVSKIIEISNLALYCTLGGDQNLSLNAAGNAQLYCDVKLDYEGFDYLVGPFDVTVSLLVNKAGKSDGTPQYAVNAELNTLIISLNEIQLQQILSLWDYFTVCRLREKYGRYRPPYKSLLEKTNGWQRMWWQYALKSVLADVHRKLQKTSWSNFGRRINDRRKYVDLYRRKLELLQLDQLVDKDILEELDKMDKECDIDDILSYRSIAEQQLQELHFNSKNSKSGATDPISSEDKQFNSERSYGKARGWLNWLSLGMLGAGGTADSNSFAGVISDDIIKDIYEAAEFHPMLTVSDDSTERDGFCLVSLKSNINQVVASIGSKISGWKTAEFVFGGISAECKYWDGSASIVALINSLKIINPHDESAILACEQELFQGDLLKDVPAFVGIHVKIPNSDKKSVKVVLQPFETTYDSDFFLGILHIYELMASFQFQHNRVLQSLNGIKNLDTRLLAKAEYIAYSHQRLTWDVALHNITIRFPLKNQAWEDLIMVGSCFFRSRPMQVNNLGILDNDGGYCFLAKALQIDSTHCTSLNLQEFYDHFEIELTSFEVKLSRSSIPSFISVIESFDATVALSLCIFLDEPTFQQLEAALVLPSFVMHFSKEIFDAFGEVFGKSTNGKTDQVGRGVLYSPKNVKPENLSPFRLSLSIKLDNVHFHVDFEDGGENIPNASFLLGGVNIRYSLQEQTDVWVLVKLLKADALNLKGESDNNVLCSSTSCSDGQVQVEHIGFSQADATYGENSLHEGCFELHYQAFQNGNVVQHEYRMCMSDIELHIYPRFIGLLQKFCDRLFKHSIPSSPTYLSSSLKPNQGCNNKMVCTEYFNFGFSNYSFTESSISAGIPVDYFPFLTTRYSGLVCSIGDLLDPFTPGSKSLYVNNGKCTESKMLSARTRSRRKNNSAQKSVTITHLLILDCKINGLRVHFHDSSCILGTVTAPKAMSSLTTQGMDCWDMLFSFDDLVLSSSWSPPDIHEPLWGPNSSDISPVLNVRVRKELGEAMDLVTEICIGVQHVSCILPSEYLAMLIGYFSLPDWNTEKNEIFLNEDEKFASFQNPQLSILFKVEVLDSVVTLPLENLTDRFLRLDLPQIYFSFIPSCNLPEVASYFSFEYMSKTTDKRVDSINVFGRRICLSLLLSGIDEKFLLRSDSCNSLRSFPIISELDADLWIRIPCETENSGKQSTSIRMKADACNLNAEAECFSIGLEAAIHVINELSLVGKESMCFKVDVFQFLQLKRHLKNDNDIVVAIPSESLTYITLCFGSLSLKLSHRSTNCSSSVAVAKADMQFNLSALLRNEKLQNLDVNISALSLYSIESPALLLSFTPDDAVSPHLSINFSGSREKNELVLSIPSFDVWLHFSIWTEIIDLLYSCKLVLDNSSSIYSGSSSLQNQAQADAESAFSSSILECGIEDSVILIIKSENVLISFHLPLSDKEEHCKKSEAIEIVDILPAFGQTKKKFLKLTLRGKSVELAICANHLRLKCSIEKLRVLLETIQTNGITLVPFIRIFKIGVELCGRPGNLGDLFAKVQAESVDMGLSHKIIKFLRHAQFIFPEASSSQISYHCIDVGVHLKKSSFLFSDGRWSSHGPILEVLMQNLLLKFKQTGDSMEGSIISDLLINYNNIDKVVWEPFVEPWSFQSKIRRQVGGNAILNMSRKSEICIESTKQLNLNITEPLVEAFVRVNKIILDALSDKEPDELSESADTNGFQNIDDMHTRRYAPYILRNDTSLPLSFHVSCGPSNREDVDSFSIRNGKHLQPGVSVPIYVEEAHAQNVYRHMSIHSSERLIDKTMSGVAHHMLSIQFDGTSGPSQPMSMDLVGLRYFEVNFSNYMSSATTDVERDEDTPGYSRKTGEMNASVLDNGLVVPVVFEVSIHQYSKMIRIYSTVLLVNTTVVPVEIRFDIPFGVSPKILDPILPGQEFPLPLHLAEAGRIRWRPAGTCYVWSETYSLSNILAQGNKPGFPKSFVCYHSNTNSDPFWCCMSVHSISLCPAYGGKDSHLNRSNGVSAVEAGSHRIQNPDLRKMRFIRQVRLTSPFLVKNYLPLGLSLTVDCGGVAHPVSVSKEDTASLFYVDSTHDVGITFNMQGFTPTVSKFPRAESFIAISKSNGSKFISSEILTFNSDTSNGSVCVTIEKAMDPLSGAREICLSVPYLLYNCTGVPLTIIDNNHEKKGCPQIIPSSYYLSGHEQLLARRPGLACLYSEIHSHSLPPEHKNFVYPFLTNRSLSTIKTANLYSHKDLRLNFAFPVSDWQSCDCDSNSPVVQGKSFHDSGSSGSEINLLTLSGKQGSGSDLPNIDGKMVEAYMYSPPGQNSSPEFTVKLSASLPQCSSEIIPNPIWSSSISLVSESGSTSVSIPQPWGSGAFLVSVTSFSVATELSRRTWAVTFQPRYVICNACKKDICYKQKGTNFFYGLRSGQHSHLHWPDTTRELLVSIRFNEPGWQWSGSFLPDFLGDTQVKMLNYASGALNMVRAEVQNADLAIHDNMTRSSDGNSMTQLILLSDDETGFMPYRIDNFSMERLRIYQQRCENFETSVNPYTSCQYAWDEPCYPHRLVVEVPGERILGTYCLDDTREYMPIFLPSTSDKPDRRFHFSITAEGAIKVFSIVDLNCHVVKDVKETGLFGLKEKKEVNQKRQCDDDFSEMITLHLPFVGVSLMNSSPQELIFASMKDTTILLFQSLDQQKFLFQILSLQIDNQLPDTPYPITLSFDNELRGRSSSYLKSKEHLGRVQNANISCDSALESVFHLAAARWRKPDPSLISFEYVNLWLAPLCIEFDEQILSSLLEFFRAISSRLLSQTIQNDFQLHTLEYGTSSIKQFLPTVLDYQNGQYSLSGISKCLETKSTISLPSVAPIGAPWQHIYLFARKQKKIYVEFFELAPIKLSISFSSTPWMVRNETHAETETFIRISGASFQRGLMALIDVEGVPVHLRQLTLEHLLASKESIQEILTRHYTRQLLHEIYKVFGSAGVIGNPMGFARNVGVGIKDFLSVSSKGIVQSPSGLFTGIAQGSKSLLSNTVYAISSATTQFSKAAHKGIVAFTFDEHTTNMDRQRKGLDSGNKGLVNEFLEGLTGLLQSPIKGAEKHGLPGVLSGIAMGTAGLVARPMASIFEAMGKAAQSIRNRSSPHQANRFRVRLARPLSRELPLLPYSWEEAIGVSALLQADESRLKDERFIMCKELKQEGKFIVITDRLFVVVWSAQLVGFRSPEFVGVATDPGWVIETEMNLESVVHIDREENTVNIVGSNLSSKQTKGGANRNRRWSPPPSAPLFQVSVDLPNEEEAMGVLQLLVSAIEQGRELRRGVHILERSNLRWNDLV</sequence>
<evidence type="ECO:0000313" key="1">
    <source>
        <dbReference type="EMBL" id="KAH7668312.1"/>
    </source>
</evidence>
<organism evidence="1 2">
    <name type="scientific">Dioscorea alata</name>
    <name type="common">Purple yam</name>
    <dbReference type="NCBI Taxonomy" id="55571"/>
    <lineage>
        <taxon>Eukaryota</taxon>
        <taxon>Viridiplantae</taxon>
        <taxon>Streptophyta</taxon>
        <taxon>Embryophyta</taxon>
        <taxon>Tracheophyta</taxon>
        <taxon>Spermatophyta</taxon>
        <taxon>Magnoliopsida</taxon>
        <taxon>Liliopsida</taxon>
        <taxon>Dioscoreales</taxon>
        <taxon>Dioscoreaceae</taxon>
        <taxon>Dioscorea</taxon>
    </lineage>
</organism>
<dbReference type="EMBL" id="CM037021">
    <property type="protein sequence ID" value="KAH7668312.1"/>
    <property type="molecule type" value="Genomic_DNA"/>
</dbReference>
<accession>A0ACB7V4J9</accession>
<protein>
    <submittedName>
        <fullName evidence="1">Vacuolar protein sorting-associated protein 13</fullName>
    </submittedName>
</protein>
<keyword evidence="2" id="KW-1185">Reference proteome</keyword>